<dbReference type="InterPro" id="IPR038468">
    <property type="entry name" value="MmpS_C"/>
</dbReference>
<evidence type="ECO:0000313" key="2">
    <source>
        <dbReference type="EMBL" id="ORA97233.1"/>
    </source>
</evidence>
<keyword evidence="3" id="KW-1185">Reference proteome</keyword>
<keyword evidence="1" id="KW-0732">Signal</keyword>
<proteinExistence type="predicted"/>
<gene>
    <name evidence="2" type="ORF">BST27_22845</name>
</gene>
<dbReference type="Gene3D" id="2.60.40.2880">
    <property type="entry name" value="MmpS1-5, C-terminal soluble domain"/>
    <property type="match status" value="1"/>
</dbReference>
<dbReference type="AlphaFoldDB" id="A0A1E3SI11"/>
<evidence type="ECO:0000313" key="3">
    <source>
        <dbReference type="Proteomes" id="UP000192739"/>
    </source>
</evidence>
<dbReference type="RefSeq" id="WP_069418582.1">
    <property type="nucleotide sequence ID" value="NZ_CBCRZH010000069.1"/>
</dbReference>
<feature type="chain" id="PRO_5043144281" evidence="1">
    <location>
        <begin position="22"/>
        <end position="147"/>
    </location>
</feature>
<dbReference type="PIRSF" id="PIRSF021591">
    <property type="entry name" value="UCP021591"/>
    <property type="match status" value="1"/>
</dbReference>
<reference evidence="2 3" key="1">
    <citation type="submission" date="2017-02" db="EMBL/GenBank/DDBJ databases">
        <title>The new phylogeny of genus Mycobacterium.</title>
        <authorList>
            <person name="Tortoli E."/>
            <person name="Trovato A."/>
            <person name="Cirillo D.M."/>
        </authorList>
    </citation>
    <scope>NUCLEOTIDE SEQUENCE [LARGE SCALE GENOMIC DNA]</scope>
    <source>
        <strain evidence="2 3">DSM 44049</strain>
    </source>
</reference>
<accession>A0A1E3SI11</accession>
<feature type="signal peptide" evidence="1">
    <location>
        <begin position="1"/>
        <end position="21"/>
    </location>
</feature>
<protein>
    <submittedName>
        <fullName evidence="2">Uncharacterized protein</fullName>
    </submittedName>
</protein>
<dbReference type="OrthoDB" id="4621589at2"/>
<dbReference type="InterPro" id="IPR016793">
    <property type="entry name" value="UCP021591"/>
</dbReference>
<sequence>MTNVRKLASACAAASVVAAWAALASAATSHADPAGHQVTYTITSTGNLTGNVRYINSDPPSQAAFDANSSQYLLTVPTTFSPGDPLVYTATLNNPNQWAFVTASGGCKWPDCSSGVLAELHCEIAVDGQVVANQTATTGVTCSTRPW</sequence>
<name>A0A1E3SI11_MYCIE</name>
<comment type="caution">
    <text evidence="2">The sequence shown here is derived from an EMBL/GenBank/DDBJ whole genome shotgun (WGS) entry which is preliminary data.</text>
</comment>
<dbReference type="STRING" id="28445.BHQ20_08020"/>
<evidence type="ECO:0000256" key="1">
    <source>
        <dbReference type="SAM" id="SignalP"/>
    </source>
</evidence>
<organism evidence="2 3">
    <name type="scientific">Mycobacterium intermedium</name>
    <dbReference type="NCBI Taxonomy" id="28445"/>
    <lineage>
        <taxon>Bacteria</taxon>
        <taxon>Bacillati</taxon>
        <taxon>Actinomycetota</taxon>
        <taxon>Actinomycetes</taxon>
        <taxon>Mycobacteriales</taxon>
        <taxon>Mycobacteriaceae</taxon>
        <taxon>Mycobacterium</taxon>
        <taxon>Mycobacterium simiae complex</taxon>
    </lineage>
</organism>
<dbReference type="EMBL" id="MVHT01000078">
    <property type="protein sequence ID" value="ORA97233.1"/>
    <property type="molecule type" value="Genomic_DNA"/>
</dbReference>
<dbReference type="Proteomes" id="UP000192739">
    <property type="component" value="Unassembled WGS sequence"/>
</dbReference>